<dbReference type="SUPFAM" id="SSF51261">
    <property type="entry name" value="Duplicated hybrid motif"/>
    <property type="match status" value="1"/>
</dbReference>
<dbReference type="RefSeq" id="WP_183979711.1">
    <property type="nucleotide sequence ID" value="NZ_JACIBY010000021.1"/>
</dbReference>
<evidence type="ECO:0000313" key="4">
    <source>
        <dbReference type="Proteomes" id="UP000541352"/>
    </source>
</evidence>
<dbReference type="EMBL" id="JACIBY010000021">
    <property type="protein sequence ID" value="MBB3841803.1"/>
    <property type="molecule type" value="Genomic_DNA"/>
</dbReference>
<name>A0A7W5ZQJ1_9BACT</name>
<evidence type="ECO:0000256" key="1">
    <source>
        <dbReference type="SAM" id="SignalP"/>
    </source>
</evidence>
<organism evidence="3 4">
    <name type="scientific">Runella defluvii</name>
    <dbReference type="NCBI Taxonomy" id="370973"/>
    <lineage>
        <taxon>Bacteria</taxon>
        <taxon>Pseudomonadati</taxon>
        <taxon>Bacteroidota</taxon>
        <taxon>Cytophagia</taxon>
        <taxon>Cytophagales</taxon>
        <taxon>Spirosomataceae</taxon>
        <taxon>Runella</taxon>
    </lineage>
</organism>
<dbReference type="Pfam" id="PF01551">
    <property type="entry name" value="Peptidase_M23"/>
    <property type="match status" value="1"/>
</dbReference>
<dbReference type="Gene3D" id="2.70.70.10">
    <property type="entry name" value="Glucose Permease (Domain IIA)"/>
    <property type="match status" value="1"/>
</dbReference>
<evidence type="ECO:0000313" key="3">
    <source>
        <dbReference type="EMBL" id="MBB3841803.1"/>
    </source>
</evidence>
<protein>
    <recommendedName>
        <fullName evidence="2">M23ase beta-sheet core domain-containing protein</fullName>
    </recommendedName>
</protein>
<evidence type="ECO:0000259" key="2">
    <source>
        <dbReference type="Pfam" id="PF01551"/>
    </source>
</evidence>
<keyword evidence="4" id="KW-1185">Reference proteome</keyword>
<gene>
    <name evidence="3" type="ORF">FHS57_005832</name>
</gene>
<dbReference type="Proteomes" id="UP000541352">
    <property type="component" value="Unassembled WGS sequence"/>
</dbReference>
<comment type="caution">
    <text evidence="3">The sequence shown here is derived from an EMBL/GenBank/DDBJ whole genome shotgun (WGS) entry which is preliminary data.</text>
</comment>
<feature type="chain" id="PRO_5031029863" description="M23ase beta-sheet core domain-containing protein" evidence="1">
    <location>
        <begin position="22"/>
        <end position="307"/>
    </location>
</feature>
<dbReference type="InterPro" id="IPR016047">
    <property type="entry name" value="M23ase_b-sheet_dom"/>
</dbReference>
<proteinExistence type="predicted"/>
<accession>A0A7W5ZQJ1</accession>
<feature type="domain" description="M23ase beta-sheet core" evidence="2">
    <location>
        <begin position="146"/>
        <end position="243"/>
    </location>
</feature>
<dbReference type="AlphaFoldDB" id="A0A7W5ZQJ1"/>
<sequence length="307" mass="34327">MKLSSSILAFAALFSPFFALAQSSVEVTYTANDKREYTFQAKNTNVCDYTVKVEFTDLQGGSCGCSLPFIESISPGPSTLFTLKPNQNNQGISFRFGYTYLKGRVLNKAPKPFLYLFPFSSAVPHKAFLSKNIMEMIANKKVSNFYGIAFQMQKGDTVFAARRGVVSQVKDAFDTHSDGIWFSSQTNSVEVFHGDGSFASYNRLKKGNMLVKEGQEVEAGEPLGIVTDDTFEGSVVVQFSLYYLSRTRAFNQTEYPYEFVVPSFYSPTNTSGLVMQSGGTYTSEWPEAMVTQEMSKKEIKRWKGKQK</sequence>
<dbReference type="InterPro" id="IPR011055">
    <property type="entry name" value="Dup_hybrid_motif"/>
</dbReference>
<dbReference type="CDD" id="cd12797">
    <property type="entry name" value="M23_peptidase"/>
    <property type="match status" value="1"/>
</dbReference>
<keyword evidence="1" id="KW-0732">Signal</keyword>
<feature type="signal peptide" evidence="1">
    <location>
        <begin position="1"/>
        <end position="21"/>
    </location>
</feature>
<reference evidence="3 4" key="1">
    <citation type="submission" date="2020-08" db="EMBL/GenBank/DDBJ databases">
        <title>Genomic Encyclopedia of Type Strains, Phase IV (KMG-IV): sequencing the most valuable type-strain genomes for metagenomic binning, comparative biology and taxonomic classification.</title>
        <authorList>
            <person name="Goeker M."/>
        </authorList>
    </citation>
    <scope>NUCLEOTIDE SEQUENCE [LARGE SCALE GENOMIC DNA]</scope>
    <source>
        <strain evidence="3 4">DSM 17976</strain>
    </source>
</reference>